<evidence type="ECO:0000313" key="1">
    <source>
        <dbReference type="EMBL" id="EXL93761.1"/>
    </source>
</evidence>
<gene>
    <name evidence="1" type="ORF">FOIG_13329</name>
</gene>
<dbReference type="Proteomes" id="UP000030685">
    <property type="component" value="Unassembled WGS sequence"/>
</dbReference>
<dbReference type="Gene3D" id="3.20.20.220">
    <property type="match status" value="1"/>
</dbReference>
<name>X0JBM7_FUSO5</name>
<reference evidence="1" key="1">
    <citation type="submission" date="2011-11" db="EMBL/GenBank/DDBJ databases">
        <title>The Genome Sequence of Fusarium oxysporum II5.</title>
        <authorList>
            <consortium name="The Broad Institute Genome Sequencing Platform"/>
            <person name="Ma L.-J."/>
            <person name="Gale L.R."/>
            <person name="Schwartz D.C."/>
            <person name="Zhou S."/>
            <person name="Corby-Kistler H."/>
            <person name="Young S.K."/>
            <person name="Zeng Q."/>
            <person name="Gargeya S."/>
            <person name="Fitzgerald M."/>
            <person name="Haas B."/>
            <person name="Abouelleil A."/>
            <person name="Alvarado L."/>
            <person name="Arachchi H.M."/>
            <person name="Berlin A."/>
            <person name="Brown A."/>
            <person name="Chapman S.B."/>
            <person name="Chen Z."/>
            <person name="Dunbar C."/>
            <person name="Freedman E."/>
            <person name="Gearin G."/>
            <person name="Goldberg J."/>
            <person name="Griggs A."/>
            <person name="Gujja S."/>
            <person name="Heiman D."/>
            <person name="Howarth C."/>
            <person name="Larson L."/>
            <person name="Lui A."/>
            <person name="MacDonald P.J.P."/>
            <person name="Montmayeur A."/>
            <person name="Murphy C."/>
            <person name="Neiman D."/>
            <person name="Pearson M."/>
            <person name="Priest M."/>
            <person name="Roberts A."/>
            <person name="Saif S."/>
            <person name="Shea T."/>
            <person name="Shenoy N."/>
            <person name="Sisk P."/>
            <person name="Stolte C."/>
            <person name="Sykes S."/>
            <person name="Wortman J."/>
            <person name="Nusbaum C."/>
            <person name="Birren B."/>
        </authorList>
    </citation>
    <scope>NUCLEOTIDE SEQUENCE [LARGE SCALE GENOMIC DNA]</scope>
    <source>
        <strain evidence="1">54006</strain>
    </source>
</reference>
<sequence>MKDDLTNKITGSIEAEGGLPLVVKSMSYGDLKECLPFLASRAIENKAVLEGRGGAAAERVRLGFK</sequence>
<organism evidence="1">
    <name type="scientific">Fusarium odoratissimum (strain NRRL 54006)</name>
    <dbReference type="NCBI Taxonomy" id="1089451"/>
    <lineage>
        <taxon>Eukaryota</taxon>
        <taxon>Fungi</taxon>
        <taxon>Dikarya</taxon>
        <taxon>Ascomycota</taxon>
        <taxon>Pezizomycotina</taxon>
        <taxon>Sordariomycetes</taxon>
        <taxon>Hypocreomycetidae</taxon>
        <taxon>Hypocreales</taxon>
        <taxon>Nectriaceae</taxon>
        <taxon>Fusarium</taxon>
        <taxon>Fusarium oxysporum species complex</taxon>
        <taxon>Fusarium oxysporum f. sp. cubense (strain race 4)</taxon>
    </lineage>
</organism>
<proteinExistence type="predicted"/>
<dbReference type="EMBL" id="JH658301">
    <property type="protein sequence ID" value="EXL93761.1"/>
    <property type="molecule type" value="Genomic_DNA"/>
</dbReference>
<protein>
    <submittedName>
        <fullName evidence="1">Uncharacterized protein</fullName>
    </submittedName>
</protein>
<dbReference type="AlphaFoldDB" id="X0JBM7"/>
<dbReference type="HOGENOM" id="CLU_2891990_0_0_1"/>
<accession>X0JBM7</accession>
<dbReference type="VEuPathDB" id="FungiDB:FOIG_13329"/>
<dbReference type="RefSeq" id="XP_031055851.1">
    <property type="nucleotide sequence ID" value="XM_031214480.1"/>
</dbReference>
<reference evidence="1" key="2">
    <citation type="submission" date="2012-05" db="EMBL/GenBank/DDBJ databases">
        <title>The Genome Annotation of Fusarium oxysporum II5.</title>
        <authorList>
            <consortium name="The Broad Institute Genomics Platform"/>
            <person name="Ma L.-J."/>
            <person name="Corby-Kistler H."/>
            <person name="Broz K."/>
            <person name="Gale L.R."/>
            <person name="Jonkers W."/>
            <person name="O'Donnell K."/>
            <person name="Ploetz R."/>
            <person name="Steinberg C."/>
            <person name="Schwartz D.C."/>
            <person name="VanEtten H."/>
            <person name="Zhou S."/>
            <person name="Young S.K."/>
            <person name="Zeng Q."/>
            <person name="Gargeya S."/>
            <person name="Fitzgerald M."/>
            <person name="Abouelleil A."/>
            <person name="Alvarado L."/>
            <person name="Chapman S.B."/>
            <person name="Gainer-Dewar J."/>
            <person name="Goldberg J."/>
            <person name="Griggs A."/>
            <person name="Gujja S."/>
            <person name="Hansen M."/>
            <person name="Howarth C."/>
            <person name="Imamovic A."/>
            <person name="Ireland A."/>
            <person name="Larimer J."/>
            <person name="McCowan C."/>
            <person name="Murphy C."/>
            <person name="Pearson M."/>
            <person name="Poon T.W."/>
            <person name="Priest M."/>
            <person name="Roberts A."/>
            <person name="Saif S."/>
            <person name="Shea T."/>
            <person name="Sykes S."/>
            <person name="Wortman J."/>
            <person name="Nusbaum C."/>
            <person name="Birren B."/>
        </authorList>
    </citation>
    <scope>NUCLEOTIDE SEQUENCE</scope>
    <source>
        <strain evidence="1">54006</strain>
    </source>
</reference>
<dbReference type="GeneID" id="42038504"/>